<keyword evidence="5" id="KW-1185">Reference proteome</keyword>
<dbReference type="PANTHER" id="PTHR15503">
    <property type="entry name" value="LDOC1 RELATED"/>
    <property type="match status" value="1"/>
</dbReference>
<dbReference type="Pfam" id="PF03732">
    <property type="entry name" value="Retrotrans_gag"/>
    <property type="match status" value="1"/>
</dbReference>
<dbReference type="InterPro" id="IPR043502">
    <property type="entry name" value="DNA/RNA_pol_sf"/>
</dbReference>
<evidence type="ECO:0000313" key="4">
    <source>
        <dbReference type="Ensembl" id="ENSLLEP00000037296.1"/>
    </source>
</evidence>
<evidence type="ECO:0000256" key="2">
    <source>
        <dbReference type="SAM" id="MobiDB-lite"/>
    </source>
</evidence>
<evidence type="ECO:0000259" key="3">
    <source>
        <dbReference type="PROSITE" id="PS50158"/>
    </source>
</evidence>
<evidence type="ECO:0000313" key="5">
    <source>
        <dbReference type="Proteomes" id="UP000694569"/>
    </source>
</evidence>
<dbReference type="Gene3D" id="2.40.70.10">
    <property type="entry name" value="Acid Proteases"/>
    <property type="match status" value="1"/>
</dbReference>
<keyword evidence="1" id="KW-0479">Metal-binding</keyword>
<dbReference type="Gene3D" id="3.30.70.270">
    <property type="match status" value="1"/>
</dbReference>
<dbReference type="GeneTree" id="ENSGT00950000183173"/>
<dbReference type="AlphaFoldDB" id="A0A8C5WGV9"/>
<dbReference type="Gene3D" id="3.10.10.10">
    <property type="entry name" value="HIV Type 1 Reverse Transcriptase, subunit A, domain 1"/>
    <property type="match status" value="1"/>
</dbReference>
<dbReference type="InterPro" id="IPR032567">
    <property type="entry name" value="RTL1-rel"/>
</dbReference>
<feature type="region of interest" description="Disordered" evidence="2">
    <location>
        <begin position="231"/>
        <end position="282"/>
    </location>
</feature>
<dbReference type="PROSITE" id="PS50158">
    <property type="entry name" value="ZF_CCHC"/>
    <property type="match status" value="1"/>
</dbReference>
<accession>A0A8C5WGV9</accession>
<evidence type="ECO:0000256" key="1">
    <source>
        <dbReference type="PROSITE-ProRule" id="PRU00047"/>
    </source>
</evidence>
<dbReference type="SMART" id="SM00343">
    <property type="entry name" value="ZnF_C2HC"/>
    <property type="match status" value="1"/>
</dbReference>
<dbReference type="CDD" id="cd00303">
    <property type="entry name" value="retropepsin_like"/>
    <property type="match status" value="1"/>
</dbReference>
<name>A0A8C5WGV9_9ANUR</name>
<protein>
    <recommendedName>
        <fullName evidence="3">CCHC-type domain-containing protein</fullName>
    </recommendedName>
</protein>
<dbReference type="GO" id="GO:0003676">
    <property type="term" value="F:nucleic acid binding"/>
    <property type="evidence" value="ECO:0007669"/>
    <property type="project" value="InterPro"/>
</dbReference>
<dbReference type="InterPro" id="IPR036875">
    <property type="entry name" value="Znf_CCHC_sf"/>
</dbReference>
<dbReference type="Proteomes" id="UP000694569">
    <property type="component" value="Unplaced"/>
</dbReference>
<dbReference type="InterPro" id="IPR043128">
    <property type="entry name" value="Rev_trsase/Diguanyl_cyclase"/>
</dbReference>
<reference evidence="4" key="1">
    <citation type="submission" date="2025-08" db="UniProtKB">
        <authorList>
            <consortium name="Ensembl"/>
        </authorList>
    </citation>
    <scope>IDENTIFICATION</scope>
</reference>
<dbReference type="OrthoDB" id="9445845at2759"/>
<dbReference type="InterPro" id="IPR001878">
    <property type="entry name" value="Znf_CCHC"/>
</dbReference>
<dbReference type="PANTHER" id="PTHR15503:SF22">
    <property type="entry name" value="TRANSPOSON TY3-I GAG POLYPROTEIN"/>
    <property type="match status" value="1"/>
</dbReference>
<keyword evidence="1" id="KW-0863">Zinc-finger</keyword>
<dbReference type="InterPro" id="IPR021109">
    <property type="entry name" value="Peptidase_aspartic_dom_sf"/>
</dbReference>
<dbReference type="GO" id="GO:0008270">
    <property type="term" value="F:zinc ion binding"/>
    <property type="evidence" value="ECO:0007669"/>
    <property type="project" value="UniProtKB-KW"/>
</dbReference>
<sequence length="605" mass="66913">MEPTSPNQIPAVLTEQMAALTKVVQNLQTGQEILLHKERSRAESTALPPSPSGSMTHQVDPFAPEPRATMPERFSGDRIKYRTFINACELVFSLCPCTYESDSVKVRSAISLLSGPPQDWAFQLLREGSPLLTSWGSSVRAMNPVYDDPLRSSAALATIRNLRQVGRPVEDYISEFRAVAADTGLNDVGLKDHFCRGLSEQLKDKLARIGVPASLEALILQSLVLDQRFRERRQDRSTNAPLPSTRRHKPSSVSSSRPNSSSSIPEPMEIGLRRGPLSPAERNRRRTQNLCLYCGQPGHLLRVCPTRPPRPSEGGKNHPTVTSLQGVVGSASTHLAIPVTLQWGDRSINVNAIIDSGAWNNFFDSSLATSLSVPNGFMSDGTGVWGGASIDHLQGCRILFQLLLIGTKQKEYLQWDIVPSPLFPIILGLPWLRTHIPCINWVSNSVSFPSYHCRVICMNNSKSKKNTFSTYPVSALPAKYSEFQDVFEKKGVVALPPHREYDCPIDRLPGAPIPHGRIYNLSVPESQSLKDYIEDSLTKGFIRHSTSPAGAGILFVVKRDGGGFHPCVDYRALNTITVRNRYPLPLIPELLDRVKDALIFTKIDL</sequence>
<feature type="domain" description="CCHC-type" evidence="3">
    <location>
        <begin position="291"/>
        <end position="305"/>
    </location>
</feature>
<dbReference type="Gene3D" id="4.10.60.10">
    <property type="entry name" value="Zinc finger, CCHC-type"/>
    <property type="match status" value="1"/>
</dbReference>
<dbReference type="InterPro" id="IPR005162">
    <property type="entry name" value="Retrotrans_gag_dom"/>
</dbReference>
<keyword evidence="1" id="KW-0862">Zinc</keyword>
<reference evidence="4" key="2">
    <citation type="submission" date="2025-09" db="UniProtKB">
        <authorList>
            <consortium name="Ensembl"/>
        </authorList>
    </citation>
    <scope>IDENTIFICATION</scope>
</reference>
<dbReference type="Ensembl" id="ENSLLET00000038730.1">
    <property type="protein sequence ID" value="ENSLLEP00000037296.1"/>
    <property type="gene ID" value="ENSLLEG00000023629.1"/>
</dbReference>
<proteinExistence type="predicted"/>
<feature type="compositionally biased region" description="Low complexity" evidence="2">
    <location>
        <begin position="251"/>
        <end position="265"/>
    </location>
</feature>
<dbReference type="SUPFAM" id="SSF56672">
    <property type="entry name" value="DNA/RNA polymerases"/>
    <property type="match status" value="1"/>
</dbReference>
<feature type="region of interest" description="Disordered" evidence="2">
    <location>
        <begin position="39"/>
        <end position="71"/>
    </location>
</feature>
<dbReference type="SUPFAM" id="SSF57756">
    <property type="entry name" value="Retrovirus zinc finger-like domains"/>
    <property type="match status" value="1"/>
</dbReference>
<organism evidence="4 5">
    <name type="scientific">Leptobrachium leishanense</name>
    <name type="common">Leishan spiny toad</name>
    <dbReference type="NCBI Taxonomy" id="445787"/>
    <lineage>
        <taxon>Eukaryota</taxon>
        <taxon>Metazoa</taxon>
        <taxon>Chordata</taxon>
        <taxon>Craniata</taxon>
        <taxon>Vertebrata</taxon>
        <taxon>Euteleostomi</taxon>
        <taxon>Amphibia</taxon>
        <taxon>Batrachia</taxon>
        <taxon>Anura</taxon>
        <taxon>Pelobatoidea</taxon>
        <taxon>Megophryidae</taxon>
        <taxon>Leptobrachium</taxon>
    </lineage>
</organism>